<feature type="domain" description="PNPLA" evidence="5">
    <location>
        <begin position="6"/>
        <end position="172"/>
    </location>
</feature>
<keyword evidence="7" id="KW-1185">Reference proteome</keyword>
<feature type="short sequence motif" description="DGA/G" evidence="4">
    <location>
        <begin position="159"/>
        <end position="161"/>
    </location>
</feature>
<dbReference type="InterPro" id="IPR050301">
    <property type="entry name" value="NTE"/>
</dbReference>
<dbReference type="Pfam" id="PF19890">
    <property type="entry name" value="DUF6363"/>
    <property type="match status" value="1"/>
</dbReference>
<feature type="active site" description="Nucleophile" evidence="4">
    <location>
        <position position="39"/>
    </location>
</feature>
<dbReference type="InterPro" id="IPR002641">
    <property type="entry name" value="PNPLA_dom"/>
</dbReference>
<feature type="short sequence motif" description="GXSXG" evidence="4">
    <location>
        <begin position="37"/>
        <end position="41"/>
    </location>
</feature>
<feature type="active site" description="Proton acceptor" evidence="4">
    <location>
        <position position="159"/>
    </location>
</feature>
<dbReference type="EMBL" id="JAFBIT010000002">
    <property type="protein sequence ID" value="MCF2652638.1"/>
    <property type="molecule type" value="Genomic_DNA"/>
</dbReference>
<dbReference type="PANTHER" id="PTHR14226:SF25">
    <property type="entry name" value="PHOSPHOESTERASE"/>
    <property type="match status" value="1"/>
</dbReference>
<reference evidence="6 7" key="1">
    <citation type="submission" date="2020-12" db="EMBL/GenBank/DDBJ databases">
        <title>Whole genome sequences of gut porcine anaerobes.</title>
        <authorList>
            <person name="Kubasova T."/>
            <person name="Jahodarova E."/>
            <person name="Rychlik I."/>
        </authorList>
    </citation>
    <scope>NUCLEOTIDE SEQUENCE [LARGE SCALE GENOMIC DNA]</scope>
    <source>
        <strain evidence="6 7">An867</strain>
    </source>
</reference>
<keyword evidence="1 4" id="KW-0378">Hydrolase</keyword>
<dbReference type="InterPro" id="IPR016035">
    <property type="entry name" value="Acyl_Trfase/lysoPLipase"/>
</dbReference>
<evidence type="ECO:0000259" key="5">
    <source>
        <dbReference type="PROSITE" id="PS51635"/>
    </source>
</evidence>
<dbReference type="InterPro" id="IPR037483">
    <property type="entry name" value="YjjU-like"/>
</dbReference>
<sequence>MEKGALILEGGSLRSLFTAGVLDVFMENDLYFSDVTGVSAGALTGVSYVSKQPGRTAQINIGYVNDKRYLGVNNLLLHHEIFNFDFLFNELSREILPFDFNTFFSSPVHFTAVATSLDTGEPVYFEKSACSDILTAVRASSSMPVVSKAVTIDGKRYLDGGCSMAIPYQKAIDDGFEKIVLVLTRQQGYRKLYTRRPVLRAYAKYFRHYPNFIRALFAVPTRYDRQQREIDELEKAGRIFVIRPQQPVNVSHTERDVEKLTALYNDGRKEAERQLEALRAYLAK</sequence>
<protein>
    <submittedName>
        <fullName evidence="6">Patatin family protein</fullName>
    </submittedName>
</protein>
<dbReference type="InterPro" id="IPR045943">
    <property type="entry name" value="DUF6363"/>
</dbReference>
<comment type="caution">
    <text evidence="6">The sequence shown here is derived from an EMBL/GenBank/DDBJ whole genome shotgun (WGS) entry which is preliminary data.</text>
</comment>
<gene>
    <name evidence="6" type="ORF">JQM67_08490</name>
</gene>
<dbReference type="CDD" id="cd07208">
    <property type="entry name" value="Pat_hypo_Ecoli_yjju_like"/>
    <property type="match status" value="1"/>
</dbReference>
<evidence type="ECO:0000256" key="4">
    <source>
        <dbReference type="PROSITE-ProRule" id="PRU01161"/>
    </source>
</evidence>
<dbReference type="PROSITE" id="PS51635">
    <property type="entry name" value="PNPLA"/>
    <property type="match status" value="1"/>
</dbReference>
<dbReference type="SUPFAM" id="SSF52151">
    <property type="entry name" value="FabD/lysophospholipase-like"/>
    <property type="match status" value="1"/>
</dbReference>
<evidence type="ECO:0000256" key="3">
    <source>
        <dbReference type="ARBA" id="ARBA00023098"/>
    </source>
</evidence>
<evidence type="ECO:0000313" key="6">
    <source>
        <dbReference type="EMBL" id="MCF2652638.1"/>
    </source>
</evidence>
<dbReference type="RefSeq" id="WP_235323671.1">
    <property type="nucleotide sequence ID" value="NZ_JAFBIT010000002.1"/>
</dbReference>
<comment type="caution">
    <text evidence="4">Lacks conserved residue(s) required for the propagation of feature annotation.</text>
</comment>
<name>A0ABS9CNV8_9FIRM</name>
<organism evidence="6 7">
    <name type="scientific">Anaeromassilibacillus senegalensis</name>
    <dbReference type="NCBI Taxonomy" id="1673717"/>
    <lineage>
        <taxon>Bacteria</taxon>
        <taxon>Bacillati</taxon>
        <taxon>Bacillota</taxon>
        <taxon>Clostridia</taxon>
        <taxon>Eubacteriales</taxon>
        <taxon>Acutalibacteraceae</taxon>
        <taxon>Anaeromassilibacillus</taxon>
    </lineage>
</organism>
<dbReference type="Gene3D" id="3.40.1090.10">
    <property type="entry name" value="Cytosolic phospholipase A2 catalytic domain"/>
    <property type="match status" value="2"/>
</dbReference>
<evidence type="ECO:0000256" key="2">
    <source>
        <dbReference type="ARBA" id="ARBA00022963"/>
    </source>
</evidence>
<evidence type="ECO:0000313" key="7">
    <source>
        <dbReference type="Proteomes" id="UP001299220"/>
    </source>
</evidence>
<evidence type="ECO:0000256" key="1">
    <source>
        <dbReference type="ARBA" id="ARBA00022801"/>
    </source>
</evidence>
<keyword evidence="3 4" id="KW-0443">Lipid metabolism</keyword>
<keyword evidence="2 4" id="KW-0442">Lipid degradation</keyword>
<dbReference type="Pfam" id="PF01734">
    <property type="entry name" value="Patatin"/>
    <property type="match status" value="1"/>
</dbReference>
<dbReference type="PANTHER" id="PTHR14226">
    <property type="entry name" value="NEUROPATHY TARGET ESTERASE/SWISS CHEESE D.MELANOGASTER"/>
    <property type="match status" value="1"/>
</dbReference>
<proteinExistence type="predicted"/>
<dbReference type="Proteomes" id="UP001299220">
    <property type="component" value="Unassembled WGS sequence"/>
</dbReference>
<accession>A0ABS9CNV8</accession>